<dbReference type="EMBL" id="JAXARY010000014">
    <property type="protein sequence ID" value="MDX8128605.1"/>
    <property type="molecule type" value="Genomic_DNA"/>
</dbReference>
<accession>A0ABU4UIE0</accession>
<gene>
    <name evidence="1" type="ORF">QLH52_15025</name>
</gene>
<organism evidence="1 2">
    <name type="scientific">Methylomonas defluvii</name>
    <dbReference type="NCBI Taxonomy" id="3045149"/>
    <lineage>
        <taxon>Bacteria</taxon>
        <taxon>Pseudomonadati</taxon>
        <taxon>Pseudomonadota</taxon>
        <taxon>Gammaproteobacteria</taxon>
        <taxon>Methylococcales</taxon>
        <taxon>Methylococcaceae</taxon>
        <taxon>Methylomonas</taxon>
    </lineage>
</organism>
<reference evidence="1 2" key="1">
    <citation type="submission" date="2023-11" db="EMBL/GenBank/DDBJ databases">
        <authorList>
            <person name="Ouyang M.-Y."/>
        </authorList>
    </citation>
    <scope>NUCLEOTIDE SEQUENCE [LARGE SCALE GENOMIC DNA]</scope>
    <source>
        <strain evidence="1 2">OY6</strain>
    </source>
</reference>
<evidence type="ECO:0008006" key="3">
    <source>
        <dbReference type="Google" id="ProtNLM"/>
    </source>
</evidence>
<proteinExistence type="predicted"/>
<keyword evidence="2" id="KW-1185">Reference proteome</keyword>
<protein>
    <recommendedName>
        <fullName evidence="3">RiboL-PSP-HEPN domain-containing protein</fullName>
    </recommendedName>
</protein>
<dbReference type="Proteomes" id="UP001284537">
    <property type="component" value="Unassembled WGS sequence"/>
</dbReference>
<sequence length="186" mass="21808">MSLMPIHDLLQYYGPLHDDIERCLVGIEIGEDIEYWRRSYLRCLCTFFEARVYLLKLELKTNDHLISHSSLSPEVLDFLGGTEWNVGNNGEIKSRVKIVSPVDELKAVIKILGSIYPKLLWEFDSSRWTRLKEIYKSRNALVHPKKPMDLSITEKEIYEFEKFREDFNSWSASIYAEAWGRPESDS</sequence>
<dbReference type="RefSeq" id="WP_319962108.1">
    <property type="nucleotide sequence ID" value="NZ_JAXARY010000014.1"/>
</dbReference>
<comment type="caution">
    <text evidence="1">The sequence shown here is derived from an EMBL/GenBank/DDBJ whole genome shotgun (WGS) entry which is preliminary data.</text>
</comment>
<evidence type="ECO:0000313" key="1">
    <source>
        <dbReference type="EMBL" id="MDX8128605.1"/>
    </source>
</evidence>
<evidence type="ECO:0000313" key="2">
    <source>
        <dbReference type="Proteomes" id="UP001284537"/>
    </source>
</evidence>
<name>A0ABU4UIE0_9GAMM</name>